<organism evidence="3 5">
    <name type="scientific">Rotaria socialis</name>
    <dbReference type="NCBI Taxonomy" id="392032"/>
    <lineage>
        <taxon>Eukaryota</taxon>
        <taxon>Metazoa</taxon>
        <taxon>Spiralia</taxon>
        <taxon>Gnathifera</taxon>
        <taxon>Rotifera</taxon>
        <taxon>Eurotatoria</taxon>
        <taxon>Bdelloidea</taxon>
        <taxon>Philodinida</taxon>
        <taxon>Philodinidae</taxon>
        <taxon>Rotaria</taxon>
    </lineage>
</organism>
<dbReference type="EMBL" id="CAJOBQ010006891">
    <property type="protein sequence ID" value="CAF4677077.1"/>
    <property type="molecule type" value="Genomic_DNA"/>
</dbReference>
<accession>A0A821H6P8</accession>
<protein>
    <submittedName>
        <fullName evidence="3">Uncharacterized protein</fullName>
    </submittedName>
</protein>
<dbReference type="Proteomes" id="UP000663869">
    <property type="component" value="Unassembled WGS sequence"/>
</dbReference>
<dbReference type="EMBL" id="CAJOBR010013949">
    <property type="protein sequence ID" value="CAF4909664.1"/>
    <property type="molecule type" value="Genomic_DNA"/>
</dbReference>
<evidence type="ECO:0000313" key="5">
    <source>
        <dbReference type="Proteomes" id="UP000663862"/>
    </source>
</evidence>
<dbReference type="Proteomes" id="UP000663862">
    <property type="component" value="Unassembled WGS sequence"/>
</dbReference>
<dbReference type="EMBL" id="CAJNYT010000139">
    <property type="protein sequence ID" value="CAF3333335.1"/>
    <property type="molecule type" value="Genomic_DNA"/>
</dbReference>
<dbReference type="Proteomes" id="UP000663848">
    <property type="component" value="Unassembled WGS sequence"/>
</dbReference>
<sequence length="175" mass="20302">MVDEHNKTIESYELDNSIAQIKASFNDFVSEFKQADTTDAKYTLIEQIITSLTNLPKGYAILAEFELFTHDIFVILRDYAIINLLRQKQVENNTTQTVLLSTSTLFMNLCNCINNTNTNNYKDLLFHKPLIDELAYCLHEMGTYGKYLNDPTRLRSVKFLLRAFKNTLIHKMCND</sequence>
<evidence type="ECO:0000313" key="2">
    <source>
        <dbReference type="EMBL" id="CAF3623733.1"/>
    </source>
</evidence>
<gene>
    <name evidence="2" type="ORF">FME351_LOCUS23072</name>
    <name evidence="1" type="ORF">GRG538_LOCUS3868</name>
    <name evidence="4" type="ORF">QYT958_LOCUS31089</name>
    <name evidence="3" type="ORF">TSG867_LOCUS32177</name>
</gene>
<evidence type="ECO:0000313" key="3">
    <source>
        <dbReference type="EMBL" id="CAF4677077.1"/>
    </source>
</evidence>
<name>A0A821H6P8_9BILA</name>
<evidence type="ECO:0000313" key="1">
    <source>
        <dbReference type="EMBL" id="CAF3333335.1"/>
    </source>
</evidence>
<comment type="caution">
    <text evidence="3">The sequence shown here is derived from an EMBL/GenBank/DDBJ whole genome shotgun (WGS) entry which is preliminary data.</text>
</comment>
<evidence type="ECO:0000313" key="4">
    <source>
        <dbReference type="EMBL" id="CAF4909664.1"/>
    </source>
</evidence>
<dbReference type="Proteomes" id="UP000663872">
    <property type="component" value="Unassembled WGS sequence"/>
</dbReference>
<proteinExistence type="predicted"/>
<reference evidence="3" key="1">
    <citation type="submission" date="2021-02" db="EMBL/GenBank/DDBJ databases">
        <authorList>
            <person name="Nowell W R."/>
        </authorList>
    </citation>
    <scope>NUCLEOTIDE SEQUENCE</scope>
</reference>
<dbReference type="AlphaFoldDB" id="A0A821H6P8"/>
<dbReference type="EMBL" id="CAJNYU010003035">
    <property type="protein sequence ID" value="CAF3623733.1"/>
    <property type="molecule type" value="Genomic_DNA"/>
</dbReference>